<dbReference type="SUPFAM" id="SSF53955">
    <property type="entry name" value="Lysozyme-like"/>
    <property type="match status" value="1"/>
</dbReference>
<keyword evidence="1" id="KW-0614">Plasmid</keyword>
<accession>A0A975PB10</accession>
<organism evidence="1 2">
    <name type="scientific">Gemmobacter fulvus</name>
    <dbReference type="NCBI Taxonomy" id="2840474"/>
    <lineage>
        <taxon>Bacteria</taxon>
        <taxon>Pseudomonadati</taxon>
        <taxon>Pseudomonadota</taxon>
        <taxon>Alphaproteobacteria</taxon>
        <taxon>Rhodobacterales</taxon>
        <taxon>Paracoccaceae</taxon>
        <taxon>Gemmobacter</taxon>
    </lineage>
</organism>
<dbReference type="KEGG" id="gfu:KM031_21625"/>
<dbReference type="InterPro" id="IPR023346">
    <property type="entry name" value="Lysozyme-like_dom_sf"/>
</dbReference>
<geneLocation type="plasmid" evidence="1 2">
    <name>p4</name>
</geneLocation>
<name>A0A975PB10_9RHOB</name>
<keyword evidence="2" id="KW-1185">Reference proteome</keyword>
<dbReference type="AlphaFoldDB" id="A0A975PB10"/>
<evidence type="ECO:0000313" key="1">
    <source>
        <dbReference type="EMBL" id="QWK93025.1"/>
    </source>
</evidence>
<dbReference type="Gene3D" id="1.10.530.10">
    <property type="match status" value="1"/>
</dbReference>
<dbReference type="RefSeq" id="WP_215507675.1">
    <property type="nucleotide sequence ID" value="NZ_CP076365.1"/>
</dbReference>
<protein>
    <submittedName>
        <fullName evidence="1">Uncharacterized protein</fullName>
    </submittedName>
</protein>
<reference evidence="1" key="1">
    <citation type="submission" date="2021-06" db="EMBL/GenBank/DDBJ databases">
        <authorList>
            <person name="Lee C.-S."/>
            <person name="Jin L."/>
        </authorList>
    </citation>
    <scope>NUCLEOTIDE SEQUENCE</scope>
    <source>
        <strain evidence="1">Con5</strain>
        <plasmid evidence="1">p4</plasmid>
    </source>
</reference>
<evidence type="ECO:0000313" key="2">
    <source>
        <dbReference type="Proteomes" id="UP000679352"/>
    </source>
</evidence>
<dbReference type="EMBL" id="CP076365">
    <property type="protein sequence ID" value="QWK93025.1"/>
    <property type="molecule type" value="Genomic_DNA"/>
</dbReference>
<sequence length="305" mass="33485">MKKLHLAPKFEKTLNNVVISVTYSLLRQVCRKSRRNDCSPTIWLKFLPREFSTCPADDRLRLSALAIQFALVLASAFPTPSLADTRWKSGSTFVPDQQPAGWTSSAFTSNDEALERGNAYRRPAKIRFSVDPALTPIANLRNLISTAEAGHMDYDAVVYSATKKPPALPTSMTVCEIRDWIVATPGQNHAIGRYQFIPSTLFRLAKMTGHHDGSGCEALFSPALQDRWANILIKEAGYLDFVQGALTPDDFMDALASVWAGLPLASGKSKYHGKSGNAATLSRNHYASAIGAIFPAQVRLSWNSP</sequence>
<proteinExistence type="predicted"/>
<gene>
    <name evidence="1" type="ORF">KM031_21625</name>
</gene>
<dbReference type="Proteomes" id="UP000679352">
    <property type="component" value="Plasmid p4"/>
</dbReference>